<comment type="caution">
    <text evidence="1">The sequence shown here is derived from an EMBL/GenBank/DDBJ whole genome shotgun (WGS) entry which is preliminary data.</text>
</comment>
<organism evidence="1 2">
    <name type="scientific">Cellulomonas alba</name>
    <dbReference type="NCBI Taxonomy" id="3053467"/>
    <lineage>
        <taxon>Bacteria</taxon>
        <taxon>Bacillati</taxon>
        <taxon>Actinomycetota</taxon>
        <taxon>Actinomycetes</taxon>
        <taxon>Micrococcales</taxon>
        <taxon>Cellulomonadaceae</taxon>
        <taxon>Cellulomonas</taxon>
    </lineage>
</organism>
<reference evidence="1 2" key="1">
    <citation type="submission" date="2023-06" db="EMBL/GenBank/DDBJ databases">
        <title>Cellulomonas sp. MW4 Whole genome sequence.</title>
        <authorList>
            <person name="Park S."/>
        </authorList>
    </citation>
    <scope>NUCLEOTIDE SEQUENCE [LARGE SCALE GENOMIC DNA]</scope>
    <source>
        <strain evidence="1 2">MW4</strain>
    </source>
</reference>
<dbReference type="EMBL" id="JAUCGQ010000001">
    <property type="protein sequence ID" value="MDM7854668.1"/>
    <property type="molecule type" value="Genomic_DNA"/>
</dbReference>
<dbReference type="RefSeq" id="WP_289454440.1">
    <property type="nucleotide sequence ID" value="NZ_JAUCGQ010000001.1"/>
</dbReference>
<accession>A0ABT7SEP8</accession>
<name>A0ABT7SEP8_9CELL</name>
<proteinExistence type="predicted"/>
<keyword evidence="2" id="KW-1185">Reference proteome</keyword>
<evidence type="ECO:0000313" key="1">
    <source>
        <dbReference type="EMBL" id="MDM7854668.1"/>
    </source>
</evidence>
<evidence type="ECO:0000313" key="2">
    <source>
        <dbReference type="Proteomes" id="UP001529338"/>
    </source>
</evidence>
<dbReference type="Proteomes" id="UP001529338">
    <property type="component" value="Unassembled WGS sequence"/>
</dbReference>
<protein>
    <submittedName>
        <fullName evidence="1">Uncharacterized protein</fullName>
    </submittedName>
</protein>
<sequence>MSALTNRGLIMRLVDAYDAFNEKVTLFFLRFVGPPSVERTARPVVVTAEDRARDAELRGGFERVVGPDGRPYLVERD</sequence>
<gene>
    <name evidence="1" type="ORF">QRT04_06975</name>
</gene>